<name>A0A098S0L9_9BACT</name>
<organism evidence="2 3">
    <name type="scientific">Phaeodactylibacter xiamenensis</name>
    <dbReference type="NCBI Taxonomy" id="1524460"/>
    <lineage>
        <taxon>Bacteria</taxon>
        <taxon>Pseudomonadati</taxon>
        <taxon>Bacteroidota</taxon>
        <taxon>Saprospiria</taxon>
        <taxon>Saprospirales</taxon>
        <taxon>Haliscomenobacteraceae</taxon>
        <taxon>Phaeodactylibacter</taxon>
    </lineage>
</organism>
<evidence type="ECO:0000313" key="3">
    <source>
        <dbReference type="Proteomes" id="UP000029736"/>
    </source>
</evidence>
<dbReference type="RefSeq" id="WP_044226816.1">
    <property type="nucleotide sequence ID" value="NZ_JBKAGJ010000022.1"/>
</dbReference>
<evidence type="ECO:0000313" key="2">
    <source>
        <dbReference type="EMBL" id="KGE85884.1"/>
    </source>
</evidence>
<sequence>MQQSPFRFIASASLLAIALYALSCSSETAPETTEPKLTASSINPNGDSELALLMRAMYDDAAQMKKAIENGEQPVSQLDHEKILTASATEPEKAASDTYKVHAQSYLQTLKALEKADVAEAQVLFKDMVDSCMGCHTALCPGPKMKIKHLY</sequence>
<dbReference type="AlphaFoldDB" id="A0A098S0L9"/>
<keyword evidence="1" id="KW-0732">Signal</keyword>
<proteinExistence type="predicted"/>
<accession>A0A098S0L9</accession>
<feature type="chain" id="PRO_5001947660" description="Cytochrome C" evidence="1">
    <location>
        <begin position="30"/>
        <end position="151"/>
    </location>
</feature>
<dbReference type="OrthoDB" id="982229at2"/>
<reference evidence="2 3" key="1">
    <citation type="journal article" date="2014" name="Int. J. Syst. Evol. Microbiol.">
        <title>Phaeodactylibacter xiamenensis gen. nov., sp. nov., a member of the family Saprospiraceae isolated from the marine alga Phaeodactylum tricornutum.</title>
        <authorList>
            <person name="Chen Z.Jr."/>
            <person name="Lei X."/>
            <person name="Lai Q."/>
            <person name="Li Y."/>
            <person name="Zhang B."/>
            <person name="Zhang J."/>
            <person name="Zhang H."/>
            <person name="Yang L."/>
            <person name="Zheng W."/>
            <person name="Tian Y."/>
            <person name="Yu Z."/>
            <person name="Xu H.Jr."/>
            <person name="Zheng T."/>
        </authorList>
    </citation>
    <scope>NUCLEOTIDE SEQUENCE [LARGE SCALE GENOMIC DNA]</scope>
    <source>
        <strain evidence="2 3">KD52</strain>
    </source>
</reference>
<evidence type="ECO:0000256" key="1">
    <source>
        <dbReference type="SAM" id="SignalP"/>
    </source>
</evidence>
<evidence type="ECO:0008006" key="4">
    <source>
        <dbReference type="Google" id="ProtNLM"/>
    </source>
</evidence>
<keyword evidence="3" id="KW-1185">Reference proteome</keyword>
<gene>
    <name evidence="2" type="ORF">IX84_25075</name>
</gene>
<dbReference type="Proteomes" id="UP000029736">
    <property type="component" value="Unassembled WGS sequence"/>
</dbReference>
<feature type="signal peptide" evidence="1">
    <location>
        <begin position="1"/>
        <end position="29"/>
    </location>
</feature>
<dbReference type="EMBL" id="JPOS01000083">
    <property type="protein sequence ID" value="KGE85884.1"/>
    <property type="molecule type" value="Genomic_DNA"/>
</dbReference>
<comment type="caution">
    <text evidence="2">The sequence shown here is derived from an EMBL/GenBank/DDBJ whole genome shotgun (WGS) entry which is preliminary data.</text>
</comment>
<protein>
    <recommendedName>
        <fullName evidence="4">Cytochrome C</fullName>
    </recommendedName>
</protein>